<feature type="domain" description="Transferrin receptor-like dimerisation" evidence="3">
    <location>
        <begin position="652"/>
        <end position="777"/>
    </location>
</feature>
<dbReference type="InterPro" id="IPR039373">
    <property type="entry name" value="Peptidase_M28B"/>
</dbReference>
<dbReference type="SUPFAM" id="SSF53187">
    <property type="entry name" value="Zn-dependent exopeptidases"/>
    <property type="match status" value="1"/>
</dbReference>
<gene>
    <name evidence="4" type="ORF">LAQU0_S01e05094g</name>
</gene>
<dbReference type="Proteomes" id="UP000236544">
    <property type="component" value="Unassembled WGS sequence"/>
</dbReference>
<dbReference type="Pfam" id="PF04253">
    <property type="entry name" value="TFR_dimer"/>
    <property type="match status" value="1"/>
</dbReference>
<protein>
    <submittedName>
        <fullName evidence="4">LAQU0S01e05094g1_1</fullName>
    </submittedName>
</protein>
<dbReference type="OrthoDB" id="5841748at2759"/>
<dbReference type="PANTHER" id="PTHR10404">
    <property type="entry name" value="N-ACETYLATED-ALPHA-LINKED ACIDIC DIPEPTIDASE"/>
    <property type="match status" value="1"/>
</dbReference>
<dbReference type="EMBL" id="LN890560">
    <property type="protein sequence ID" value="CUS20370.1"/>
    <property type="molecule type" value="Genomic_DNA"/>
</dbReference>
<dbReference type="InterPro" id="IPR036757">
    <property type="entry name" value="TFR-like_dimer_dom_sf"/>
</dbReference>
<evidence type="ECO:0000259" key="3">
    <source>
        <dbReference type="Pfam" id="PF04253"/>
    </source>
</evidence>
<dbReference type="SUPFAM" id="SSF52025">
    <property type="entry name" value="PA domain"/>
    <property type="match status" value="1"/>
</dbReference>
<evidence type="ECO:0000313" key="4">
    <source>
        <dbReference type="EMBL" id="CUS20370.1"/>
    </source>
</evidence>
<organism evidence="4 5">
    <name type="scientific">Lachancea quebecensis</name>
    <dbReference type="NCBI Taxonomy" id="1654605"/>
    <lineage>
        <taxon>Eukaryota</taxon>
        <taxon>Fungi</taxon>
        <taxon>Dikarya</taxon>
        <taxon>Ascomycota</taxon>
        <taxon>Saccharomycotina</taxon>
        <taxon>Saccharomycetes</taxon>
        <taxon>Saccharomycetales</taxon>
        <taxon>Saccharomycetaceae</taxon>
        <taxon>Lachancea</taxon>
    </lineage>
</organism>
<dbReference type="AlphaFoldDB" id="A0A0P1KP85"/>
<keyword evidence="2" id="KW-0812">Transmembrane</keyword>
<accession>A0A0P1KP85</accession>
<evidence type="ECO:0000256" key="2">
    <source>
        <dbReference type="SAM" id="Phobius"/>
    </source>
</evidence>
<dbReference type="InterPro" id="IPR046450">
    <property type="entry name" value="PA_dom_sf"/>
</dbReference>
<feature type="transmembrane region" description="Helical" evidence="2">
    <location>
        <begin position="120"/>
        <end position="139"/>
    </location>
</feature>
<keyword evidence="2" id="KW-0472">Membrane</keyword>
<dbReference type="Gene3D" id="3.50.30.30">
    <property type="match status" value="1"/>
</dbReference>
<feature type="region of interest" description="Disordered" evidence="1">
    <location>
        <begin position="1"/>
        <end position="40"/>
    </location>
</feature>
<dbReference type="Gene3D" id="1.20.930.40">
    <property type="entry name" value="Transferrin receptor-like, dimerisation domain"/>
    <property type="match status" value="1"/>
</dbReference>
<feature type="compositionally biased region" description="Acidic residues" evidence="1">
    <location>
        <begin position="15"/>
        <end position="24"/>
    </location>
</feature>
<sequence>MVSGSNRYSPVGQDDPGDPPELDDLPASLVTEDMPANPPGYVEELREGQEPQFEIMDFDEDPLASTQGRVARLRQKFKSCVVAPMRNRIADPLAVLMSMASHKVDYYLSKVGNPLILRRFVYVFFVSLFIYYVASSGLLPSERTTGTRGMFSDKSQLMSYAKRALDLSKMENDLEYISSMPHMAGTKGDYAVSQYIREAFANNGLRVAGDAAFKTYLNYPGNVSLIARAKSGEKLSLEMSEQNFNPLSVEGEVSEANLLYAHYGSEEDYKKLKEKNLIDDNTVAMIHYSKDAGEQVVEAQEAGIKAIFFISDGYGEDQIDSIQQKSVQNFRYDMGDPLSPGWTSSLRNRIELSKSLMVPKIPTIPLSRRQAEQLRKIMSKEGGIQFEDGWYSGAVNDLKVDFSLDPVVRQEHFSWSIAGRIEGREQSDKAIIISSARDSACTGCTYPNYGTAALLSLAQLFQQVKYKYGWKPLRTIYFISYDASQFGHAGATELLESELIKIKNEVYTVLDISQLGVTSESSNLDIQAHPLLFDFLKDEDLKAGIETEVRTVQQFGDWSAFLAHGIPVAAVSAPHVLERKYPIETCDDTFQRLKQSINEDYWEKTSEVLLYVFKVALKLADEPMVPLGIAQYSETLQQLLKDLQESAEGLDVDFKELSEGIAAWKRIDEQSANWVRAWNNIVMVENEGIEPSFVAVDRWNWNKKITQIGTKHCALEGLPHRPFYKNVLFGSTLKDQSPHDSWSFPGIKDAIYDRDATRAQDQANLVGEILLRSAETFIEYAGST</sequence>
<dbReference type="PANTHER" id="PTHR10404:SF72">
    <property type="entry name" value="ZINC METALLOPROTEASE TRE2-RELATED"/>
    <property type="match status" value="1"/>
</dbReference>
<evidence type="ECO:0000256" key="1">
    <source>
        <dbReference type="SAM" id="MobiDB-lite"/>
    </source>
</evidence>
<dbReference type="InterPro" id="IPR007365">
    <property type="entry name" value="TFR-like_dimer_dom"/>
</dbReference>
<evidence type="ECO:0000313" key="5">
    <source>
        <dbReference type="Proteomes" id="UP000236544"/>
    </source>
</evidence>
<dbReference type="CDD" id="cd03874">
    <property type="entry name" value="M28_PMSA_TfR_like"/>
    <property type="match status" value="1"/>
</dbReference>
<reference evidence="5" key="1">
    <citation type="submission" date="2015-10" db="EMBL/GenBank/DDBJ databases">
        <authorList>
            <person name="Devillers H."/>
        </authorList>
    </citation>
    <scope>NUCLEOTIDE SEQUENCE [LARGE SCALE GENOMIC DNA]</scope>
</reference>
<keyword evidence="2" id="KW-1133">Transmembrane helix</keyword>
<proteinExistence type="predicted"/>
<dbReference type="GO" id="GO:0004180">
    <property type="term" value="F:carboxypeptidase activity"/>
    <property type="evidence" value="ECO:0007669"/>
    <property type="project" value="TreeGrafter"/>
</dbReference>
<keyword evidence="5" id="KW-1185">Reference proteome</keyword>
<name>A0A0P1KP85_9SACH</name>
<dbReference type="Gene3D" id="3.40.630.10">
    <property type="entry name" value="Zn peptidases"/>
    <property type="match status" value="1"/>
</dbReference>
<dbReference type="SUPFAM" id="SSF47672">
    <property type="entry name" value="Transferrin receptor-like dimerisation domain"/>
    <property type="match status" value="1"/>
</dbReference>